<organism evidence="1 2">
    <name type="scientific">Ferrimonas lipolytica</name>
    <dbReference type="NCBI Taxonomy" id="2724191"/>
    <lineage>
        <taxon>Bacteria</taxon>
        <taxon>Pseudomonadati</taxon>
        <taxon>Pseudomonadota</taxon>
        <taxon>Gammaproteobacteria</taxon>
        <taxon>Alteromonadales</taxon>
        <taxon>Ferrimonadaceae</taxon>
        <taxon>Ferrimonas</taxon>
    </lineage>
</organism>
<dbReference type="RefSeq" id="WP_168661488.1">
    <property type="nucleotide sequence ID" value="NZ_CP051180.1"/>
</dbReference>
<dbReference type="Proteomes" id="UP000501602">
    <property type="component" value="Chromosome"/>
</dbReference>
<dbReference type="Gene3D" id="3.10.620.30">
    <property type="match status" value="1"/>
</dbReference>
<dbReference type="PANTHER" id="PTHR39327:SF1">
    <property type="entry name" value="BLR5470 PROTEIN"/>
    <property type="match status" value="1"/>
</dbReference>
<dbReference type="SUPFAM" id="SSF54001">
    <property type="entry name" value="Cysteine proteinases"/>
    <property type="match status" value="1"/>
</dbReference>
<reference evidence="1 2" key="1">
    <citation type="submission" date="2020-04" db="EMBL/GenBank/DDBJ databases">
        <title>Ferrimonas sp. S7 isolated from sea water.</title>
        <authorList>
            <person name="Bae S.S."/>
            <person name="Baek K."/>
        </authorList>
    </citation>
    <scope>NUCLEOTIDE SEQUENCE [LARGE SCALE GENOMIC DNA]</scope>
    <source>
        <strain evidence="1 2">S7</strain>
    </source>
</reference>
<evidence type="ECO:0000313" key="2">
    <source>
        <dbReference type="Proteomes" id="UP000501602"/>
    </source>
</evidence>
<sequence>MVCSFAAVAEPTEKARWHRFFSEPALSAVEQQYGQPARVRVSELYQWLQQELAQAHSVPVQLDRVNRYLNQLQFVADSEHWQQADYWATPVEMVATGGGDCEDFTIAKYFILRILGVPSEQLRLMYVKAVELNQAHMVLLYLSSPDAMPLVLDNLQNEIKTGAERADLVPVYSFNAEGLWRARAFDQGVLLKSGDNGVDLWGDLLQRMNREEQG</sequence>
<keyword evidence="1" id="KW-0808">Transferase</keyword>
<keyword evidence="2" id="KW-1185">Reference proteome</keyword>
<dbReference type="PANTHER" id="PTHR39327">
    <property type="match status" value="1"/>
</dbReference>
<dbReference type="InterPro" id="IPR038765">
    <property type="entry name" value="Papain-like_cys_pep_sf"/>
</dbReference>
<dbReference type="AlphaFoldDB" id="A0A6H1UID5"/>
<accession>A0A6H1UID5</accession>
<dbReference type="GO" id="GO:0016779">
    <property type="term" value="F:nucleotidyltransferase activity"/>
    <property type="evidence" value="ECO:0007669"/>
    <property type="project" value="UniProtKB-KW"/>
</dbReference>
<protein>
    <submittedName>
        <fullName evidence="1">Sulfate adenylyltransferase</fullName>
    </submittedName>
</protein>
<dbReference type="Pfam" id="PF06035">
    <property type="entry name" value="Peptidase_C93"/>
    <property type="match status" value="1"/>
</dbReference>
<gene>
    <name evidence="1" type="ORF">HER31_14380</name>
</gene>
<proteinExistence type="predicted"/>
<dbReference type="InterPro" id="IPR010319">
    <property type="entry name" value="Transglutaminase-like_Cys_pept"/>
</dbReference>
<name>A0A6H1UID5_9GAMM</name>
<keyword evidence="1" id="KW-0548">Nucleotidyltransferase</keyword>
<dbReference type="EMBL" id="CP051180">
    <property type="protein sequence ID" value="QIZ77976.1"/>
    <property type="molecule type" value="Genomic_DNA"/>
</dbReference>
<evidence type="ECO:0000313" key="1">
    <source>
        <dbReference type="EMBL" id="QIZ77976.1"/>
    </source>
</evidence>
<dbReference type="KEGG" id="fes:HER31_14380"/>